<dbReference type="SMART" id="SM00872">
    <property type="entry name" value="Alpha-mann_mid"/>
    <property type="match status" value="1"/>
</dbReference>
<comment type="similarity">
    <text evidence="1">Belongs to the glycosyl hydrolase 38 family.</text>
</comment>
<evidence type="ECO:0000313" key="6">
    <source>
        <dbReference type="EMBL" id="MDJ1184534.1"/>
    </source>
</evidence>
<comment type="caution">
    <text evidence="6">The sequence shown here is derived from an EMBL/GenBank/DDBJ whole genome shotgun (WGS) entry which is preliminary data.</text>
</comment>
<dbReference type="PANTHER" id="PTHR46017:SF1">
    <property type="entry name" value="ALPHA-MANNOSIDASE 2C1"/>
    <property type="match status" value="1"/>
</dbReference>
<dbReference type="InterPro" id="IPR011330">
    <property type="entry name" value="Glyco_hydro/deAcase_b/a-brl"/>
</dbReference>
<evidence type="ECO:0000313" key="7">
    <source>
        <dbReference type="Proteomes" id="UP001232992"/>
    </source>
</evidence>
<sequence>MNLPAINNIIEKLRSLSHLDLQTTWFSYPGDLPIARGTNPQSWETWTPVILNQRKHVAWEPGKIIWLGQTLVVPEQLCGYPLEGLYLRWSVMWWAEMAQVFVNGECVQEGDLFDCATRIVLSDRVVPGAVFHLALRLISPGHDPGAVVRSLALFEGESEVDPGMFADELQCLSIVGGDRPDFLSSLAEVTATLNWSHKSDRAVFDRQLVELRDRILALNCPPRPHIFLLGHAHLDLAWLWPVVETWEAAQRTFSSVLQLQDDFPELTFGHSTPALYDWLESHRPDLFAAIQDKVKTGQWEIIAGLWVEPEFNIISGESLIRQVLYGQRYIREKFGILNRVAWLPDSFGFCWQLPQIFKLGNIDYFVTQKLDWNDTTQFPYKVFWWEGLDGTQLLSLMSAPIGQGIDSVEYARYSVKWQENTGIEDSLALPGVGDHGGGPSRDMLEVGRRSQLSPILPKLEFTTAHRYLDRLIQQNSYPVWRDELYLEFHRGCYTTHAEQKQYNRRCERLLYEAELWSSCASLLADVPYPKLELERDWKAVLFNQFHDILPGSAIPEVFVDADREWERVIASTKSIIDRAIATISSHLTLPQSPHPDARAILIFNPLNWMRWDVATIPIQNSERCWQVRTSDGEEVASQSYNNALVFLAPDIPSVGYRLFWLVPISKTDSVPDFPTEFILENNNLRVEIDPETGDIQQLRDRQHDRNILKGSGNQLQAFSDTKQYWDAWNIDPNYAQQPLSPTELKSIRWITYGKVVQEIEVIRQFGQSTFTQYYTLFAHKNQLEIRTTVDWQERHTLVKANFPLALNSDYTTYEIPCGAIARSNHIREDRNGKEVSDRDRAKWEVPALNWADLTDDSEQYGVSLISDYKSGYDPAQNHLRLTLLLGATWPDPKADLGNHEFHYAIYPHAGNWQSAQTVRRGYEFNCPLRVKEVNLSEELDGAIANTLPETISFIQDTSNSFILTALKPSEERENEWMIHGYEAHGEARAIHFQNNLGIAIESRVNLLEEKQAEIPAGQPLTVQPWQIIALCARKIVAQSESVGRG</sequence>
<evidence type="ECO:0000256" key="3">
    <source>
        <dbReference type="ARBA" id="ARBA00022801"/>
    </source>
</evidence>
<dbReference type="SUPFAM" id="SSF88713">
    <property type="entry name" value="Glycoside hydrolase/deacetylase"/>
    <property type="match status" value="1"/>
</dbReference>
<dbReference type="RefSeq" id="WP_283759190.1">
    <property type="nucleotide sequence ID" value="NZ_JAQOSQ010000016.1"/>
</dbReference>
<reference evidence="6 7" key="1">
    <citation type="submission" date="2023-01" db="EMBL/GenBank/DDBJ databases">
        <title>Novel diversity within Roseofilum (Cyanobacteria; Desertifilaceae) from marine benthic mats with descriptions of four novel species.</title>
        <authorList>
            <person name="Wang Y."/>
            <person name="Berthold D.E."/>
            <person name="Hu J."/>
            <person name="Lefler F.W."/>
            <person name="Laughinghouse H.D. IV."/>
        </authorList>
    </citation>
    <scope>NUCLEOTIDE SEQUENCE [LARGE SCALE GENOMIC DNA]</scope>
    <source>
        <strain evidence="6 7">BLCC-M143</strain>
    </source>
</reference>
<dbReference type="InterPro" id="IPR028995">
    <property type="entry name" value="Glyco_hydro_57/38_cen_sf"/>
</dbReference>
<dbReference type="Pfam" id="PF17677">
    <property type="entry name" value="Glyco_hydro38C2"/>
    <property type="match status" value="1"/>
</dbReference>
<proteinExistence type="inferred from homology"/>
<evidence type="ECO:0000256" key="4">
    <source>
        <dbReference type="ARBA" id="ARBA00023295"/>
    </source>
</evidence>
<gene>
    <name evidence="6" type="ORF">PMH09_15210</name>
</gene>
<evidence type="ECO:0000259" key="5">
    <source>
        <dbReference type="SMART" id="SM00872"/>
    </source>
</evidence>
<dbReference type="InterPro" id="IPR000602">
    <property type="entry name" value="Glyco_hydro_38_N"/>
</dbReference>
<dbReference type="PANTHER" id="PTHR46017">
    <property type="entry name" value="ALPHA-MANNOSIDASE 2C1"/>
    <property type="match status" value="1"/>
</dbReference>
<accession>A0ABT7C1B1</accession>
<keyword evidence="7" id="KW-1185">Reference proteome</keyword>
<dbReference type="InterPro" id="IPR037094">
    <property type="entry name" value="Glyco_hydro_38_cen_sf"/>
</dbReference>
<dbReference type="Pfam" id="PF09261">
    <property type="entry name" value="Alpha-mann_mid"/>
    <property type="match status" value="1"/>
</dbReference>
<keyword evidence="4" id="KW-0326">Glycosidase</keyword>
<keyword evidence="2" id="KW-0479">Metal-binding</keyword>
<evidence type="ECO:0000256" key="1">
    <source>
        <dbReference type="ARBA" id="ARBA00009792"/>
    </source>
</evidence>
<dbReference type="InterPro" id="IPR011013">
    <property type="entry name" value="Gal_mutarotase_sf_dom"/>
</dbReference>
<dbReference type="CDD" id="cd10789">
    <property type="entry name" value="GH38N_AMII_ER_cytosolic"/>
    <property type="match status" value="1"/>
</dbReference>
<dbReference type="Pfam" id="PF01074">
    <property type="entry name" value="Glyco_hydro_38N"/>
    <property type="match status" value="1"/>
</dbReference>
<dbReference type="SUPFAM" id="SSF74650">
    <property type="entry name" value="Galactose mutarotase-like"/>
    <property type="match status" value="1"/>
</dbReference>
<dbReference type="EMBL" id="JAQOSQ010000016">
    <property type="protein sequence ID" value="MDJ1184534.1"/>
    <property type="molecule type" value="Genomic_DNA"/>
</dbReference>
<dbReference type="InterPro" id="IPR013780">
    <property type="entry name" value="Glyco_hydro_b"/>
</dbReference>
<dbReference type="InterPro" id="IPR027291">
    <property type="entry name" value="Glyco_hydro_38_N_sf"/>
</dbReference>
<feature type="domain" description="Glycoside hydrolase family 38 central" evidence="5">
    <location>
        <begin position="487"/>
        <end position="565"/>
    </location>
</feature>
<dbReference type="Gene3D" id="1.20.1270.50">
    <property type="entry name" value="Glycoside hydrolase family 38, central domain"/>
    <property type="match status" value="1"/>
</dbReference>
<keyword evidence="3" id="KW-0378">Hydrolase</keyword>
<dbReference type="InterPro" id="IPR015341">
    <property type="entry name" value="Glyco_hydro_38_cen"/>
</dbReference>
<dbReference type="Gene3D" id="2.70.98.30">
    <property type="entry name" value="Golgi alpha-mannosidase II, domain 4"/>
    <property type="match status" value="1"/>
</dbReference>
<dbReference type="SUPFAM" id="SSF88688">
    <property type="entry name" value="Families 57/38 glycoside transferase middle domain"/>
    <property type="match status" value="1"/>
</dbReference>
<dbReference type="Gene3D" id="2.60.40.1180">
    <property type="entry name" value="Golgi alpha-mannosidase II"/>
    <property type="match status" value="1"/>
</dbReference>
<dbReference type="InterPro" id="IPR011682">
    <property type="entry name" value="Glyco_hydro_38_C"/>
</dbReference>
<dbReference type="Pfam" id="PF07748">
    <property type="entry name" value="Glyco_hydro_38C"/>
    <property type="match status" value="1"/>
</dbReference>
<dbReference type="InterPro" id="IPR041147">
    <property type="entry name" value="GH38_C"/>
</dbReference>
<evidence type="ECO:0000256" key="2">
    <source>
        <dbReference type="ARBA" id="ARBA00022723"/>
    </source>
</evidence>
<protein>
    <submittedName>
        <fullName evidence="6">Alpha-mannosidase</fullName>
    </submittedName>
</protein>
<organism evidence="6 7">
    <name type="scientific">Roseofilum casamattae BLCC-M143</name>
    <dbReference type="NCBI Taxonomy" id="3022442"/>
    <lineage>
        <taxon>Bacteria</taxon>
        <taxon>Bacillati</taxon>
        <taxon>Cyanobacteriota</taxon>
        <taxon>Cyanophyceae</taxon>
        <taxon>Desertifilales</taxon>
        <taxon>Desertifilaceae</taxon>
        <taxon>Roseofilum</taxon>
        <taxon>Roseofilum casamattae</taxon>
    </lineage>
</organism>
<dbReference type="Gene3D" id="3.20.110.10">
    <property type="entry name" value="Glycoside hydrolase 38, N terminal domain"/>
    <property type="match status" value="1"/>
</dbReference>
<name>A0ABT7C1B1_9CYAN</name>
<dbReference type="Proteomes" id="UP001232992">
    <property type="component" value="Unassembled WGS sequence"/>
</dbReference>